<accession>A0A074YFP9</accession>
<reference evidence="1 2" key="1">
    <citation type="journal article" date="2014" name="BMC Genomics">
        <title>Genome sequencing of four Aureobasidium pullulans varieties: biotechnological potential, stress tolerance, and description of new species.</title>
        <authorList>
            <person name="Gostin Ar C."/>
            <person name="Ohm R.A."/>
            <person name="Kogej T."/>
            <person name="Sonjak S."/>
            <person name="Turk M."/>
            <person name="Zajc J."/>
            <person name="Zalar P."/>
            <person name="Grube M."/>
            <person name="Sun H."/>
            <person name="Han J."/>
            <person name="Sharma A."/>
            <person name="Chiniquy J."/>
            <person name="Ngan C.Y."/>
            <person name="Lipzen A."/>
            <person name="Barry K."/>
            <person name="Grigoriev I.V."/>
            <person name="Gunde-Cimerman N."/>
        </authorList>
    </citation>
    <scope>NUCLEOTIDE SEQUENCE [LARGE SCALE GENOMIC DNA]</scope>
    <source>
        <strain evidence="1 2">EXF-150</strain>
    </source>
</reference>
<evidence type="ECO:0000313" key="1">
    <source>
        <dbReference type="EMBL" id="KEQ85666.1"/>
    </source>
</evidence>
<gene>
    <name evidence="1" type="ORF">M438DRAFT_354710</name>
</gene>
<dbReference type="RefSeq" id="XP_029761853.1">
    <property type="nucleotide sequence ID" value="XM_029906973.1"/>
</dbReference>
<dbReference type="GeneID" id="40749279"/>
<dbReference type="Proteomes" id="UP000030706">
    <property type="component" value="Unassembled WGS sequence"/>
</dbReference>
<keyword evidence="2" id="KW-1185">Reference proteome</keyword>
<evidence type="ECO:0000313" key="2">
    <source>
        <dbReference type="Proteomes" id="UP000030706"/>
    </source>
</evidence>
<dbReference type="EMBL" id="KL584980">
    <property type="protein sequence ID" value="KEQ85666.1"/>
    <property type="molecule type" value="Genomic_DNA"/>
</dbReference>
<dbReference type="AlphaFoldDB" id="A0A074YFP9"/>
<dbReference type="HOGENOM" id="CLU_924337_0_0_1"/>
<protein>
    <submittedName>
        <fullName evidence="1">Uncharacterized protein</fullName>
    </submittedName>
</protein>
<proteinExistence type="predicted"/>
<sequence>MGSTRWPFSMMCDGEDFDGTSKLVKSTVLGFWSTMLKRQEEKLPKELDRFQDSLDLLLWCLCNVSEMPLDAAEKLQITGVTVDSEDQINKTKSRLVVVGKEAKVLPLLDKVMARLQGQDNCFVPPAVVVVGKKPQRTRDPASDRCQQYWIAISLGHEEGGMLTAAKLTEESSSAGLVTFALLMIDVAGRFFGQAKGTVSGSLRLRSLDMEGSKLRLPRSPSSFRSMCEIKAAAKSHHSAWVEAIFEEVTAHCTFPEILDHMSRSRPMTRGLLKFSKTHPVDSGFTRRPPVMTIEGTVRGFW</sequence>
<name>A0A074YFP9_AURPU</name>
<organism evidence="1 2">
    <name type="scientific">Aureobasidium pullulans EXF-150</name>
    <dbReference type="NCBI Taxonomy" id="1043002"/>
    <lineage>
        <taxon>Eukaryota</taxon>
        <taxon>Fungi</taxon>
        <taxon>Dikarya</taxon>
        <taxon>Ascomycota</taxon>
        <taxon>Pezizomycotina</taxon>
        <taxon>Dothideomycetes</taxon>
        <taxon>Dothideomycetidae</taxon>
        <taxon>Dothideales</taxon>
        <taxon>Saccotheciaceae</taxon>
        <taxon>Aureobasidium</taxon>
    </lineage>
</organism>